<dbReference type="Proteomes" id="UP000322225">
    <property type="component" value="Chromosome 1"/>
</dbReference>
<sequence length="293" mass="33899">MAIQPHPLPTHPESSPFLSDGYKDVISYLQKMAAGPMPTAWQDRWQWEMPTVHLVLLEMIERTYLYATWASEQNDLLNYLGYAEACFFQVYKHHGMEEEFLFPAFTEKTGEDLWLRNVEEHHTFDKALDATWLYVRHQRSLLTTIPSPVPEPTDEFKATIDLSEYPDLDFDKPFDAAAFRRHIDGFIMPLAKHLGAEIETLKPELMERIGKDGMIQINKGVEARLKAYGPAWFLCSAITACNMELCKQLIPLPFLVRRVLIPFVLGPKYKSYWMYSAHPEVSLPFPILTTSRD</sequence>
<evidence type="ECO:0000313" key="1">
    <source>
        <dbReference type="EMBL" id="WWD16159.1"/>
    </source>
</evidence>
<organism evidence="1 2">
    <name type="scientific">Kwoniella shandongensis</name>
    <dbReference type="NCBI Taxonomy" id="1734106"/>
    <lineage>
        <taxon>Eukaryota</taxon>
        <taxon>Fungi</taxon>
        <taxon>Dikarya</taxon>
        <taxon>Basidiomycota</taxon>
        <taxon>Agaricomycotina</taxon>
        <taxon>Tremellomycetes</taxon>
        <taxon>Tremellales</taxon>
        <taxon>Cryptococcaceae</taxon>
        <taxon>Kwoniella</taxon>
    </lineage>
</organism>
<dbReference type="RefSeq" id="XP_065822886.1">
    <property type="nucleotide sequence ID" value="XM_065966814.1"/>
</dbReference>
<gene>
    <name evidence="1" type="ORF">CI109_100584</name>
</gene>
<dbReference type="KEGG" id="ksn:43588792"/>
<protein>
    <recommendedName>
        <fullName evidence="3">Hemerythrin-like domain-containing protein</fullName>
    </recommendedName>
</protein>
<reference evidence="1" key="2">
    <citation type="submission" date="2024-01" db="EMBL/GenBank/DDBJ databases">
        <title>Comparative genomics of Cryptococcus and Kwoniella reveals pathogenesis evolution and contrasting modes of karyotype evolution via chromosome fusion or intercentromeric recombination.</title>
        <authorList>
            <person name="Coelho M.A."/>
            <person name="David-Palma M."/>
            <person name="Shea T."/>
            <person name="Bowers K."/>
            <person name="McGinley-Smith S."/>
            <person name="Mohammad A.W."/>
            <person name="Gnirke A."/>
            <person name="Yurkov A.M."/>
            <person name="Nowrousian M."/>
            <person name="Sun S."/>
            <person name="Cuomo C.A."/>
            <person name="Heitman J."/>
        </authorList>
    </citation>
    <scope>NUCLEOTIDE SEQUENCE</scope>
    <source>
        <strain evidence="1">CBS 12478</strain>
    </source>
</reference>
<dbReference type="GeneID" id="43588792"/>
<proteinExistence type="predicted"/>
<keyword evidence="2" id="KW-1185">Reference proteome</keyword>
<accession>A0AAJ8LE48</accession>
<name>A0AAJ8LE48_9TREE</name>
<dbReference type="EMBL" id="CP144051">
    <property type="protein sequence ID" value="WWD16159.1"/>
    <property type="molecule type" value="Genomic_DNA"/>
</dbReference>
<evidence type="ECO:0000313" key="2">
    <source>
        <dbReference type="Proteomes" id="UP000322225"/>
    </source>
</evidence>
<evidence type="ECO:0008006" key="3">
    <source>
        <dbReference type="Google" id="ProtNLM"/>
    </source>
</evidence>
<reference evidence="1" key="1">
    <citation type="submission" date="2017-08" db="EMBL/GenBank/DDBJ databases">
        <authorList>
            <person name="Cuomo C."/>
            <person name="Billmyre B."/>
            <person name="Heitman J."/>
        </authorList>
    </citation>
    <scope>NUCLEOTIDE SEQUENCE</scope>
    <source>
        <strain evidence="1">CBS 12478</strain>
    </source>
</reference>
<dbReference type="AlphaFoldDB" id="A0AAJ8LE48"/>